<reference evidence="8" key="2">
    <citation type="submission" date="2023-03" db="EMBL/GenBank/DDBJ databases">
        <authorList>
            <consortium name="Wellcome Sanger Institute Data Sharing"/>
        </authorList>
    </citation>
    <scope>NUCLEOTIDE SEQUENCE [LARGE SCALE GENOMIC DNA]</scope>
</reference>
<reference evidence="7" key="4">
    <citation type="submission" date="2025-09" db="UniProtKB">
        <authorList>
            <consortium name="Ensembl"/>
        </authorList>
    </citation>
    <scope>IDENTIFICATION</scope>
</reference>
<dbReference type="PROSITE" id="PS50835">
    <property type="entry name" value="IG_LIKE"/>
    <property type="match status" value="1"/>
</dbReference>
<evidence type="ECO:0000259" key="6">
    <source>
        <dbReference type="PROSITE" id="PS50835"/>
    </source>
</evidence>
<dbReference type="SMART" id="SM00408">
    <property type="entry name" value="IGc2"/>
    <property type="match status" value="1"/>
</dbReference>
<dbReference type="InterPro" id="IPR007110">
    <property type="entry name" value="Ig-like_dom"/>
</dbReference>
<sequence length="180" mass="20770">NQEKKEGESVTLRCELSKPAAVVQWKKDSEILKPGEKYDMKQAEGSCILQILNLKIEDSGAYTCICGDEKTFILKSGEKYQMKQKASVNELVIKKVVPEDSGDYSCVIKGKRRCIYLFIFVFVLLFFYFKLSLFAFCVLCFKPLLSPPKYMSCYRSWRAWRPRREAVLLCAVSSLRLESQ</sequence>
<dbReference type="Pfam" id="PF07679">
    <property type="entry name" value="I-set"/>
    <property type="match status" value="1"/>
</dbReference>
<keyword evidence="8" id="KW-1185">Reference proteome</keyword>
<dbReference type="PANTHER" id="PTHR35971">
    <property type="entry name" value="SI:DKEY-31G6.6"/>
    <property type="match status" value="1"/>
</dbReference>
<dbReference type="InterPro" id="IPR052385">
    <property type="entry name" value="Obscurin/Obscurin-like_Reg"/>
</dbReference>
<dbReference type="PANTHER" id="PTHR35971:SF5">
    <property type="entry name" value="OBSCURIN LIKE CYTOSKELETAL ADAPTOR 1"/>
    <property type="match status" value="1"/>
</dbReference>
<dbReference type="InterPro" id="IPR013783">
    <property type="entry name" value="Ig-like_fold"/>
</dbReference>
<keyword evidence="2" id="KW-0963">Cytoplasm</keyword>
<reference evidence="7" key="3">
    <citation type="submission" date="2025-08" db="UniProtKB">
        <authorList>
            <consortium name="Ensembl"/>
        </authorList>
    </citation>
    <scope>IDENTIFICATION</scope>
</reference>
<evidence type="ECO:0000256" key="3">
    <source>
        <dbReference type="ARBA" id="ARBA00022553"/>
    </source>
</evidence>
<dbReference type="SMART" id="SM00409">
    <property type="entry name" value="IG"/>
    <property type="match status" value="1"/>
</dbReference>
<name>A0AAX7UXF2_ASTCA</name>
<proteinExistence type="predicted"/>
<dbReference type="GeneTree" id="ENSGT00940000168428"/>
<accession>A0AAX7UXF2</accession>
<evidence type="ECO:0000313" key="7">
    <source>
        <dbReference type="Ensembl" id="ENSACLP00000073477.1"/>
    </source>
</evidence>
<dbReference type="Proteomes" id="UP000265100">
    <property type="component" value="Chromosome 18"/>
</dbReference>
<dbReference type="AlphaFoldDB" id="A0AAX7UXF2"/>
<keyword evidence="5" id="KW-0812">Transmembrane</keyword>
<evidence type="ECO:0000256" key="5">
    <source>
        <dbReference type="SAM" id="Phobius"/>
    </source>
</evidence>
<gene>
    <name evidence="7" type="primary">OARD1</name>
</gene>
<keyword evidence="5" id="KW-0472">Membrane</keyword>
<evidence type="ECO:0000256" key="4">
    <source>
        <dbReference type="ARBA" id="ARBA00023157"/>
    </source>
</evidence>
<dbReference type="InterPro" id="IPR003599">
    <property type="entry name" value="Ig_sub"/>
</dbReference>
<keyword evidence="3" id="KW-0597">Phosphoprotein</keyword>
<evidence type="ECO:0000256" key="1">
    <source>
        <dbReference type="ARBA" id="ARBA00004496"/>
    </source>
</evidence>
<feature type="domain" description="Ig-like" evidence="6">
    <location>
        <begin position="1"/>
        <end position="64"/>
    </location>
</feature>
<reference evidence="7 8" key="1">
    <citation type="submission" date="2018-05" db="EMBL/GenBank/DDBJ databases">
        <authorList>
            <person name="Datahose"/>
        </authorList>
    </citation>
    <scope>NUCLEOTIDE SEQUENCE</scope>
</reference>
<dbReference type="InterPro" id="IPR013098">
    <property type="entry name" value="Ig_I-set"/>
</dbReference>
<dbReference type="SUPFAM" id="SSF48726">
    <property type="entry name" value="Immunoglobulin"/>
    <property type="match status" value="2"/>
</dbReference>
<dbReference type="InterPro" id="IPR003598">
    <property type="entry name" value="Ig_sub2"/>
</dbReference>
<dbReference type="Ensembl" id="ENSACLT00000063586.1">
    <property type="protein sequence ID" value="ENSACLP00000073477.1"/>
    <property type="gene ID" value="ENSACLG00000036271.1"/>
</dbReference>
<organism evidence="7 8">
    <name type="scientific">Astatotilapia calliptera</name>
    <name type="common">Eastern happy</name>
    <name type="synonym">Chromis callipterus</name>
    <dbReference type="NCBI Taxonomy" id="8154"/>
    <lineage>
        <taxon>Eukaryota</taxon>
        <taxon>Metazoa</taxon>
        <taxon>Chordata</taxon>
        <taxon>Craniata</taxon>
        <taxon>Vertebrata</taxon>
        <taxon>Euteleostomi</taxon>
        <taxon>Actinopterygii</taxon>
        <taxon>Neopterygii</taxon>
        <taxon>Teleostei</taxon>
        <taxon>Neoteleostei</taxon>
        <taxon>Acanthomorphata</taxon>
        <taxon>Ovalentaria</taxon>
        <taxon>Cichlomorphae</taxon>
        <taxon>Cichliformes</taxon>
        <taxon>Cichlidae</taxon>
        <taxon>African cichlids</taxon>
        <taxon>Pseudocrenilabrinae</taxon>
        <taxon>Haplochromini</taxon>
        <taxon>Astatotilapia</taxon>
    </lineage>
</organism>
<dbReference type="Gene3D" id="2.60.40.10">
    <property type="entry name" value="Immunoglobulins"/>
    <property type="match status" value="2"/>
</dbReference>
<keyword evidence="5" id="KW-1133">Transmembrane helix</keyword>
<comment type="subcellular location">
    <subcellularLocation>
        <location evidence="1">Cytoplasm</location>
    </subcellularLocation>
</comment>
<feature type="transmembrane region" description="Helical" evidence="5">
    <location>
        <begin position="115"/>
        <end position="141"/>
    </location>
</feature>
<dbReference type="InterPro" id="IPR036179">
    <property type="entry name" value="Ig-like_dom_sf"/>
</dbReference>
<evidence type="ECO:0000256" key="2">
    <source>
        <dbReference type="ARBA" id="ARBA00022490"/>
    </source>
</evidence>
<keyword evidence="4" id="KW-1015">Disulfide bond</keyword>
<protein>
    <recommendedName>
        <fullName evidence="6">Ig-like domain-containing protein</fullName>
    </recommendedName>
</protein>
<dbReference type="CDD" id="cd00096">
    <property type="entry name" value="Ig"/>
    <property type="match status" value="1"/>
</dbReference>
<evidence type="ECO:0000313" key="8">
    <source>
        <dbReference type="Proteomes" id="UP000265100"/>
    </source>
</evidence>
<dbReference type="GO" id="GO:0005737">
    <property type="term" value="C:cytoplasm"/>
    <property type="evidence" value="ECO:0007669"/>
    <property type="project" value="UniProtKB-SubCell"/>
</dbReference>